<dbReference type="Gene3D" id="3.90.1170.50">
    <property type="entry name" value="Aldehyde oxidase/xanthine dehydrogenase, a/b hammerhead"/>
    <property type="match status" value="1"/>
</dbReference>
<organism evidence="4 5">
    <name type="scientific">Amycolatopsis umgeniensis</name>
    <dbReference type="NCBI Taxonomy" id="336628"/>
    <lineage>
        <taxon>Bacteria</taxon>
        <taxon>Bacillati</taxon>
        <taxon>Actinomycetota</taxon>
        <taxon>Actinomycetes</taxon>
        <taxon>Pseudonocardiales</taxon>
        <taxon>Pseudonocardiaceae</taxon>
        <taxon>Amycolatopsis</taxon>
    </lineage>
</organism>
<keyword evidence="1" id="KW-0500">Molybdenum</keyword>
<evidence type="ECO:0000256" key="2">
    <source>
        <dbReference type="ARBA" id="ARBA00023002"/>
    </source>
</evidence>
<dbReference type="SMART" id="SM01008">
    <property type="entry name" value="Ald_Xan_dh_C"/>
    <property type="match status" value="1"/>
</dbReference>
<dbReference type="Pfam" id="PF02738">
    <property type="entry name" value="MoCoBD_1"/>
    <property type="match status" value="1"/>
</dbReference>
<dbReference type="InterPro" id="IPR000674">
    <property type="entry name" value="Ald_Oxase/Xan_DH_a/b"/>
</dbReference>
<dbReference type="InterPro" id="IPR016208">
    <property type="entry name" value="Ald_Oxase/xanthine_DH-like"/>
</dbReference>
<dbReference type="EMBL" id="JACHMX010000001">
    <property type="protein sequence ID" value="MBB5849914.1"/>
    <property type="molecule type" value="Genomic_DNA"/>
</dbReference>
<feature type="non-terminal residue" evidence="4">
    <location>
        <position position="197"/>
    </location>
</feature>
<feature type="domain" description="Aldehyde oxidase/xanthine dehydrogenase a/b hammerhead" evidence="3">
    <location>
        <begin position="12"/>
        <end position="120"/>
    </location>
</feature>
<dbReference type="SUPFAM" id="SSF54665">
    <property type="entry name" value="CO dehydrogenase molybdoprotein N-domain-like"/>
    <property type="match status" value="1"/>
</dbReference>
<comment type="caution">
    <text evidence="4">The sequence shown here is derived from an EMBL/GenBank/DDBJ whole genome shotgun (WGS) entry which is preliminary data.</text>
</comment>
<dbReference type="InterPro" id="IPR037165">
    <property type="entry name" value="AldOxase/xan_DH_Mopterin-bd_sf"/>
</dbReference>
<evidence type="ECO:0000313" key="5">
    <source>
        <dbReference type="Proteomes" id="UP000580861"/>
    </source>
</evidence>
<evidence type="ECO:0000259" key="3">
    <source>
        <dbReference type="SMART" id="SM01008"/>
    </source>
</evidence>
<dbReference type="Pfam" id="PF01315">
    <property type="entry name" value="Ald_Xan_dh_C"/>
    <property type="match status" value="1"/>
</dbReference>
<dbReference type="PANTHER" id="PTHR11908">
    <property type="entry name" value="XANTHINE DEHYDROGENASE"/>
    <property type="match status" value="1"/>
</dbReference>
<evidence type="ECO:0000313" key="4">
    <source>
        <dbReference type="EMBL" id="MBB5849914.1"/>
    </source>
</evidence>
<dbReference type="SUPFAM" id="SSF56003">
    <property type="entry name" value="Molybdenum cofactor-binding domain"/>
    <property type="match status" value="1"/>
</dbReference>
<dbReference type="InterPro" id="IPR036856">
    <property type="entry name" value="Ald_Oxase/Xan_DH_a/b_sf"/>
</dbReference>
<protein>
    <submittedName>
        <fullName evidence="4">CO/xanthine dehydrogenase Mo-binding subunit</fullName>
    </submittedName>
</protein>
<dbReference type="RefSeq" id="WP_184891233.1">
    <property type="nucleotide sequence ID" value="NZ_JACHMX010000001.1"/>
</dbReference>
<dbReference type="Gene3D" id="3.30.365.10">
    <property type="entry name" value="Aldehyde oxidase/xanthine dehydrogenase, molybdopterin binding domain"/>
    <property type="match status" value="2"/>
</dbReference>
<proteinExistence type="predicted"/>
<dbReference type="GO" id="GO:0005506">
    <property type="term" value="F:iron ion binding"/>
    <property type="evidence" value="ECO:0007669"/>
    <property type="project" value="InterPro"/>
</dbReference>
<name>A0A841AUF0_9PSEU</name>
<sequence>MTTRVDGPLKVTGQAAYGADHHFPGMAHGYVVTSSIANGEIEAMEVTAAKGAPGVIAVYTPFDPLELNAPVTMFMGETWVPLQDKEVAYYGQPIGFVVAETYEQARDAAMLVEVSYQARPALTSLQDGLASAEDAPAARDGSPPSLAVLAPDVESIEDALAASPVVVEATYTTATQNHAAMEPHSAVAVWGPDGLTI</sequence>
<dbReference type="AlphaFoldDB" id="A0A841AUF0"/>
<dbReference type="PANTHER" id="PTHR11908:SF132">
    <property type="entry name" value="ALDEHYDE OXIDASE 1-RELATED"/>
    <property type="match status" value="1"/>
</dbReference>
<dbReference type="InterPro" id="IPR008274">
    <property type="entry name" value="AldOxase/xan_DH_MoCoBD1"/>
</dbReference>
<reference evidence="4 5" key="1">
    <citation type="submission" date="2020-08" db="EMBL/GenBank/DDBJ databases">
        <title>Sequencing the genomes of 1000 actinobacteria strains.</title>
        <authorList>
            <person name="Klenk H.-P."/>
        </authorList>
    </citation>
    <scope>NUCLEOTIDE SEQUENCE [LARGE SCALE GENOMIC DNA]</scope>
    <source>
        <strain evidence="4 5">DSM 45272</strain>
    </source>
</reference>
<keyword evidence="2" id="KW-0560">Oxidoreductase</keyword>
<dbReference type="GO" id="GO:0016491">
    <property type="term" value="F:oxidoreductase activity"/>
    <property type="evidence" value="ECO:0007669"/>
    <property type="project" value="UniProtKB-KW"/>
</dbReference>
<keyword evidence="5" id="KW-1185">Reference proteome</keyword>
<gene>
    <name evidence="4" type="ORF">HDA45_000001</name>
</gene>
<evidence type="ECO:0000256" key="1">
    <source>
        <dbReference type="ARBA" id="ARBA00022505"/>
    </source>
</evidence>
<accession>A0A841AUF0</accession>
<dbReference type="Proteomes" id="UP000580861">
    <property type="component" value="Unassembled WGS sequence"/>
</dbReference>